<dbReference type="AGR" id="FB:FBgn0052212"/>
<dbReference type="EMBL" id="BT124808">
    <property type="protein sequence ID" value="ADF87903.1"/>
    <property type="molecule type" value="mRNA"/>
</dbReference>
<reference evidence="5" key="2">
    <citation type="journal article" date="2002" name="Genome Biol.">
        <title>Finishing a whole-genome shotgun: release 3 of the Drosophila melanogaster euchromatic genome sequence.</title>
        <authorList>
            <person name="Celniker S.E."/>
            <person name="Wheeler D.A."/>
            <person name="Kronmiller B."/>
            <person name="Carlson J.W."/>
            <person name="Halpern A."/>
            <person name="Patel S."/>
            <person name="Adams M."/>
            <person name="Champe M."/>
            <person name="Dugan S.P."/>
            <person name="Frise E."/>
            <person name="Hodgson A."/>
            <person name="George R.A."/>
            <person name="Hoskins R.A."/>
            <person name="Laverty T."/>
            <person name="Muzny D.M."/>
            <person name="Nelson C.R."/>
            <person name="Pacleb J.M."/>
            <person name="Park S."/>
            <person name="Pfeiffer B.D."/>
            <person name="Richards S."/>
            <person name="Sodergren E.J."/>
            <person name="Svirskas R."/>
            <person name="Tabor P.E."/>
            <person name="Wan K."/>
            <person name="Stapleton M."/>
            <person name="Sutton G.G."/>
            <person name="Venter C."/>
            <person name="Weinstock G."/>
            <person name="Scherer S.E."/>
            <person name="Myers E.W."/>
            <person name="Gibbs R.A."/>
            <person name="Rubin G.M."/>
        </authorList>
    </citation>
    <scope>NUCLEOTIDE SEQUENCE [LARGE SCALE GENOMIC DNA]</scope>
    <source>
        <strain evidence="5">Berkeley</strain>
    </source>
</reference>
<dbReference type="GeneID" id="317917"/>
<dbReference type="PANTHER" id="PTHR35685">
    <property type="entry name" value="825-OAK-RELATED-RELATED"/>
    <property type="match status" value="1"/>
</dbReference>
<dbReference type="GlyGen" id="Q8IQU5">
    <property type="glycosylation" value="1 site"/>
</dbReference>
<reference evidence="2 5" key="5">
    <citation type="journal article" date="2002" name="Genome Biol.">
        <title>Heterochromatic sequences in a Drosophila whole-genome shotgun assembly.</title>
        <authorList>
            <person name="Hoskins R.A."/>
            <person name="Smith C.D."/>
            <person name="Carlson J.W."/>
            <person name="Carvalho A.B."/>
            <person name="Halpern A."/>
            <person name="Kaminker J.S."/>
            <person name="Kennedy C."/>
            <person name="Mungall C.J."/>
            <person name="Sullivan B.A."/>
            <person name="Sutton G.G."/>
            <person name="Yasuhara J.C."/>
            <person name="Wakimoto B.T."/>
            <person name="Myers E.W."/>
            <person name="Celniker S.E."/>
            <person name="Rubin G.M."/>
            <person name="Karpen G.H."/>
        </authorList>
    </citation>
    <scope>NUCLEOTIDE SEQUENCE [LARGE SCALE GENOMIC DNA]</scope>
    <source>
        <strain evidence="5">Berkeley</strain>
    </source>
</reference>
<organism evidence="2 5">
    <name type="scientific">Drosophila melanogaster</name>
    <name type="common">Fruit fly</name>
    <dbReference type="NCBI Taxonomy" id="7227"/>
    <lineage>
        <taxon>Eukaryota</taxon>
        <taxon>Metazoa</taxon>
        <taxon>Ecdysozoa</taxon>
        <taxon>Arthropoda</taxon>
        <taxon>Hexapoda</taxon>
        <taxon>Insecta</taxon>
        <taxon>Pterygota</taxon>
        <taxon>Neoptera</taxon>
        <taxon>Endopterygota</taxon>
        <taxon>Diptera</taxon>
        <taxon>Brachycera</taxon>
        <taxon>Muscomorpha</taxon>
        <taxon>Ephydroidea</taxon>
        <taxon>Drosophilidae</taxon>
        <taxon>Drosophila</taxon>
        <taxon>Sophophora</taxon>
    </lineage>
</organism>
<dbReference type="DNASU" id="317917"/>
<reference evidence="2 5" key="9">
    <citation type="journal article" date="2007" name="Science">
        <title>Sequence finishing and mapping of Drosophila melanogaster heterochromatin.</title>
        <authorList>
            <person name="Hoskins R.A."/>
            <person name="Carlson J.W."/>
            <person name="Kennedy C."/>
            <person name="Acevedo D."/>
            <person name="Evans-Holm M."/>
            <person name="Frise E."/>
            <person name="Wan K.H."/>
            <person name="Park S."/>
            <person name="Mendez-Lago M."/>
            <person name="Rossi F."/>
            <person name="Villasante A."/>
            <person name="Dimitri P."/>
            <person name="Karpen G.H."/>
            <person name="Celniker S.E."/>
        </authorList>
    </citation>
    <scope>NUCLEOTIDE SEQUENCE [LARGE SCALE GENOMIC DNA]</scope>
    <source>
        <strain evidence="5">Berkeley</strain>
    </source>
</reference>
<protein>
    <submittedName>
        <fullName evidence="3">RT07727p1</fullName>
    </submittedName>
</protein>
<reference evidence="2" key="12">
    <citation type="journal article" date="2015" name="G3 (Bethesda)">
        <title>Gene Model Annotations for Drosophila melanogaster: The Rule-Benders.</title>
        <authorList>
            <consortium name="FlyBase Consortium"/>
            <person name="Crosby M.A."/>
            <person name="Gramates L.S."/>
            <person name="Dos Santos G."/>
            <person name="Matthews B.B."/>
            <person name="St Pierre S.E."/>
            <person name="Zhou P."/>
            <person name="Schroeder A.J."/>
            <person name="Falls K."/>
            <person name="Emmert D.B."/>
            <person name="Russo S.M."/>
            <person name="Gelbart W.M."/>
            <person name="null"/>
        </authorList>
    </citation>
    <scope>NUCLEOTIDE SEQUENCE</scope>
</reference>
<reference evidence="5" key="4">
    <citation type="journal article" date="2002" name="Genome Biol.">
        <title>The transposable elements of the Drosophila melanogaster euchromatin: a genomics perspective.</title>
        <authorList>
            <person name="Kaminker J.S."/>
            <person name="Bergman C.M."/>
            <person name="Kronmiller B."/>
            <person name="Carlson J."/>
            <person name="Svirskas R."/>
            <person name="Patel S."/>
            <person name="Frise E."/>
            <person name="Wheeler D.A."/>
            <person name="Lewis S.E."/>
            <person name="Rubin G.M."/>
            <person name="Ashburner M."/>
            <person name="Celniker S.E."/>
        </authorList>
    </citation>
    <scope>NUCLEOTIDE SEQUENCE [LARGE SCALE GENOMIC DNA]</scope>
    <source>
        <strain evidence="5">Berkeley</strain>
    </source>
</reference>
<dbReference type="EMBL" id="AE014296">
    <property type="protein sequence ID" value="AAN11650.1"/>
    <property type="molecule type" value="Genomic_DNA"/>
</dbReference>
<dbReference type="KEGG" id="dme:Dmel_CG32212"/>
<dbReference type="OrthoDB" id="7492791at2759"/>
<dbReference type="STRING" id="7227.FBpp0074701"/>
<reference evidence="2" key="7">
    <citation type="submission" date="2006-08" db="EMBL/GenBank/DDBJ databases">
        <authorList>
            <person name="Celniker S."/>
            <person name="Carlson J."/>
            <person name="Wan K."/>
            <person name="Frise E."/>
            <person name="Hoskins R."/>
            <person name="Park S."/>
            <person name="Svirskas R."/>
            <person name="Rubin G."/>
        </authorList>
    </citation>
    <scope>NUCLEOTIDE SEQUENCE</scope>
</reference>
<dbReference type="VEuPathDB" id="VectorBase:FBgn0052212"/>
<reference evidence="2 5" key="1">
    <citation type="journal article" date="2000" name="Science">
        <title>The genome sequence of Drosophila melanogaster.</title>
        <authorList>
            <person name="Adams M.D."/>
            <person name="Celniker S.E."/>
            <person name="Holt R.A."/>
            <person name="Evans C.A."/>
            <person name="Gocayne J.D."/>
            <person name="Amanatides P.G."/>
            <person name="Scherer S.E."/>
            <person name="Li P.W."/>
            <person name="Hoskins R.A."/>
            <person name="Galle R.F."/>
            <person name="George R.A."/>
            <person name="Lewis S.E."/>
            <person name="Richards S."/>
            <person name="Ashburner M."/>
            <person name="Henderson S.N."/>
            <person name="Sutton G.G."/>
            <person name="Wortman J.R."/>
            <person name="Yandell M.D."/>
            <person name="Zhang Q."/>
            <person name="Chen L.X."/>
            <person name="Brandon R.C."/>
            <person name="Rogers Y.H."/>
            <person name="Blazej R.G."/>
            <person name="Champe M."/>
            <person name="Pfeiffer B.D."/>
            <person name="Wan K.H."/>
            <person name="Doyle C."/>
            <person name="Baxter E.G."/>
            <person name="Helt G."/>
            <person name="Nelson C.R."/>
            <person name="Gabor G.L."/>
            <person name="Abril J.F."/>
            <person name="Agbayani A."/>
            <person name="An H.J."/>
            <person name="Andrews-Pfannkoch C."/>
            <person name="Baldwin D."/>
            <person name="Ballew R.M."/>
            <person name="Basu A."/>
            <person name="Baxendale J."/>
            <person name="Bayraktaroglu L."/>
            <person name="Beasley E.M."/>
            <person name="Beeson K.Y."/>
            <person name="Benos P.V."/>
            <person name="Berman B.P."/>
            <person name="Bhandari D."/>
            <person name="Bolshakov S."/>
            <person name="Borkova D."/>
            <person name="Botchan M.R."/>
            <person name="Bouck J."/>
            <person name="Brokstein P."/>
            <person name="Brottier P."/>
            <person name="Burtis K.C."/>
            <person name="Busam D.A."/>
            <person name="Butler H."/>
            <person name="Cadieu E."/>
            <person name="Center A."/>
            <person name="Chandra I."/>
            <person name="Cherry J.M."/>
            <person name="Cawley S."/>
            <person name="Dahlke C."/>
            <person name="Davenport L.B."/>
            <person name="Davies P."/>
            <person name="de Pablos B."/>
            <person name="Delcher A."/>
            <person name="Deng Z."/>
            <person name="Mays A.D."/>
            <person name="Dew I."/>
            <person name="Dietz S.M."/>
            <person name="Dodson K."/>
            <person name="Doup L.E."/>
            <person name="Downes M."/>
            <person name="Dugan-Rocha S."/>
            <person name="Dunkov B.C."/>
            <person name="Dunn P."/>
            <person name="Durbin K.J."/>
            <person name="Evangelista C.C."/>
            <person name="Ferraz C."/>
            <person name="Ferriera S."/>
            <person name="Fleischmann W."/>
            <person name="Fosler C."/>
            <person name="Gabrielian A.E."/>
            <person name="Garg N.S."/>
            <person name="Gelbart W.M."/>
            <person name="Glasser K."/>
            <person name="Glodek A."/>
            <person name="Gong F."/>
            <person name="Gorrell J.H."/>
            <person name="Gu Z."/>
            <person name="Guan P."/>
            <person name="Harris M."/>
            <person name="Harris N.L."/>
            <person name="Harvey D."/>
            <person name="Heiman T.J."/>
            <person name="Hernandez J.R."/>
            <person name="Houck J."/>
            <person name="Hostin D."/>
            <person name="Houston K.A."/>
            <person name="Howland T.J."/>
            <person name="Wei M.H."/>
            <person name="Ibegwam C."/>
            <person name="Jalali M."/>
            <person name="Kalush F."/>
            <person name="Karpen G.H."/>
            <person name="Ke Z."/>
            <person name="Kennison J.A."/>
            <person name="Ketchum K.A."/>
            <person name="Kimmel B.E."/>
            <person name="Kodira C.D."/>
            <person name="Kraft C."/>
            <person name="Kravitz S."/>
            <person name="Kulp D."/>
            <person name="Lai Z."/>
            <person name="Lasko P."/>
            <person name="Lei Y."/>
            <person name="Levitsky A.A."/>
            <person name="Li J."/>
            <person name="Li Z."/>
            <person name="Liang Y."/>
            <person name="Lin X."/>
            <person name="Liu X."/>
            <person name="Mattei B."/>
            <person name="McIntosh T.C."/>
            <person name="McLeod M.P."/>
            <person name="McPherson D."/>
            <person name="Merkulov G."/>
            <person name="Milshina N.V."/>
            <person name="Mobarry C."/>
            <person name="Morris J."/>
            <person name="Moshrefi A."/>
            <person name="Mount S.M."/>
            <person name="Moy M."/>
            <person name="Murphy B."/>
            <person name="Murphy L."/>
            <person name="Muzny D.M."/>
            <person name="Nelson D.L."/>
            <person name="Nelson D.R."/>
            <person name="Nelson K.A."/>
            <person name="Nixon K."/>
            <person name="Nusskern D.R."/>
            <person name="Pacleb J.M."/>
            <person name="Palazzolo M."/>
            <person name="Pittman G.S."/>
            <person name="Pan S."/>
            <person name="Pollard J."/>
            <person name="Puri V."/>
            <person name="Reese M.G."/>
            <person name="Reinert K."/>
            <person name="Remington K."/>
            <person name="Saunders R.D."/>
            <person name="Scheeler F."/>
            <person name="Shen H."/>
            <person name="Shue B.C."/>
            <person name="Siden-Kiamos I."/>
            <person name="Simpson M."/>
            <person name="Skupski M.P."/>
            <person name="Smith T."/>
            <person name="Spier E."/>
            <person name="Spradling A.C."/>
            <person name="Stapleton M."/>
            <person name="Strong R."/>
            <person name="Sun E."/>
            <person name="Svirskas R."/>
            <person name="Tector C."/>
            <person name="Turner R."/>
            <person name="Venter E."/>
            <person name="Wang A.H."/>
            <person name="Wang X."/>
            <person name="Wang Z.Y."/>
            <person name="Wassarman D.A."/>
            <person name="Weinstock G.M."/>
            <person name="Weissenbach J."/>
            <person name="Williams S.M."/>
            <person name="WoodageT"/>
            <person name="Worley K.C."/>
            <person name="Wu D."/>
            <person name="Yang S."/>
            <person name="Yao Q.A."/>
            <person name="Ye J."/>
            <person name="Yeh R.F."/>
            <person name="Zaveri J.S."/>
            <person name="Zhan M."/>
            <person name="Zhang G."/>
            <person name="Zhao Q."/>
            <person name="Zheng L."/>
            <person name="Zheng X.H."/>
            <person name="Zhong F.N."/>
            <person name="Zhong W."/>
            <person name="Zhou X."/>
            <person name="Zhu S."/>
            <person name="Zhu X."/>
            <person name="Smith H.O."/>
            <person name="Gibbs R.A."/>
            <person name="Myers E.W."/>
            <person name="Rubin G.M."/>
            <person name="Venter J.C."/>
        </authorList>
    </citation>
    <scope>NUCLEOTIDE SEQUENCE [LARGE SCALE GENOMIC DNA]</scope>
    <source>
        <strain evidence="5">Berkeley</strain>
    </source>
</reference>
<dbReference type="RefSeq" id="NP_730416.1">
    <property type="nucleotide sequence ID" value="NM_168799.3"/>
</dbReference>
<gene>
    <name evidence="2" type="primary">Dmel\CG32212</name>
    <name evidence="3" type="synonym">CG32212-RA</name>
    <name evidence="2 4" type="ORF">CG32212</name>
    <name evidence="2" type="ORF">Dmel_CG32212</name>
</gene>
<evidence type="ECO:0000313" key="5">
    <source>
        <dbReference type="Proteomes" id="UP000000803"/>
    </source>
</evidence>
<reference evidence="2" key="13">
    <citation type="journal article" date="2015" name="Genome Res.">
        <title>The Release 6 reference sequence of the Drosophila melanogaster genome.</title>
        <authorList>
            <person name="Hoskins R.A."/>
            <person name="Carlson J.W."/>
            <person name="Wan K.H."/>
            <person name="Park S."/>
            <person name="Mendez I."/>
            <person name="Galle S.E."/>
            <person name="Booth B.W."/>
            <person name="Pfeiffer B.D."/>
            <person name="George R.A."/>
            <person name="Svirskas R."/>
            <person name="Krzywinski M."/>
            <person name="Schein J."/>
            <person name="Accardo M.C."/>
            <person name="Damia E."/>
            <person name="Messina G."/>
            <person name="Mendez-Lago M."/>
            <person name="de Pablos B."/>
            <person name="Demakova O.V."/>
            <person name="Andreyeva E.N."/>
            <person name="Boldyreva L.V."/>
            <person name="Marra M."/>
            <person name="Carvalho A.B."/>
            <person name="Dimitri P."/>
            <person name="Villasante A."/>
            <person name="Zhimulev I.F."/>
            <person name="Rubin G.M."/>
            <person name="Karpen G.H."/>
            <person name="Celniker S.E."/>
        </authorList>
    </citation>
    <scope>NUCLEOTIDE SEQUENCE</scope>
</reference>
<reference evidence="2 5" key="6">
    <citation type="journal article" date="2005" name="PLoS Comput. Biol.">
        <title>Combined evidence annotation of transposable elements in genome sequences.</title>
        <authorList>
            <person name="Quesneville H."/>
            <person name="Bergman C.M."/>
            <person name="Andrieu O."/>
            <person name="Autard D."/>
            <person name="Nouaud D."/>
            <person name="Ashburner M."/>
            <person name="Anxolabehere D."/>
        </authorList>
    </citation>
    <scope>NUCLEOTIDE SEQUENCE [LARGE SCALE GENOMIC DNA]</scope>
    <source>
        <strain evidence="5">Berkeley</strain>
    </source>
</reference>
<evidence type="ECO:0000313" key="2">
    <source>
        <dbReference type="EMBL" id="AAN11650.1"/>
    </source>
</evidence>
<name>Q8IQU5_DROME</name>
<dbReference type="PaxDb" id="7227-FBpp0074701"/>
<dbReference type="FlyBase" id="FBgn0052212">
    <property type="gene designation" value="CG32212"/>
</dbReference>
<dbReference type="InParanoid" id="Q8IQU5"/>
<reference evidence="5" key="3">
    <citation type="journal article" date="2002" name="Genome Biol.">
        <title>Annotation of the Drosophila melanogaster euchromatic genome: a systematic review.</title>
        <authorList>
            <person name="Misra S."/>
            <person name="Crosby M.A."/>
            <person name="Mungall C.J."/>
            <person name="Matthews B.B."/>
            <person name="Campbell K.S."/>
            <person name="Hradecky P."/>
            <person name="Huang Y."/>
            <person name="Kaminker J.S."/>
            <person name="Millburn G.H."/>
            <person name="Prochnik S.E."/>
            <person name="Smith C.D."/>
            <person name="Tupy J.L."/>
            <person name="Whitfied E.J."/>
            <person name="Bayraktaroglu L."/>
            <person name="Berman B.P."/>
            <person name="Bettencourt B.R."/>
            <person name="Celniker S.E."/>
            <person name="de Grey A.D."/>
            <person name="Drysdale R.A."/>
            <person name="Harris N.L."/>
            <person name="Richter J."/>
            <person name="Russo S."/>
            <person name="Schroeder A.J."/>
            <person name="Shu S.Q."/>
            <person name="Stapleton M."/>
            <person name="Yamada C."/>
            <person name="Ashburner M."/>
            <person name="Gelbart W.M."/>
            <person name="Rubin G.M."/>
            <person name="Lewis S.E."/>
        </authorList>
    </citation>
    <scope>GENOME REANNOTATION</scope>
    <source>
        <strain evidence="5">Berkeley</strain>
    </source>
</reference>
<keyword evidence="5" id="KW-1185">Reference proteome</keyword>
<reference evidence="2 5" key="8">
    <citation type="journal article" date="2007" name="Science">
        <title>The Release 5.1 annotation of Drosophila melanogaster heterochromatin.</title>
        <authorList>
            <person name="Smith C.D."/>
            <person name="Shu S."/>
            <person name="Mungall C.J."/>
            <person name="Karpen G.H."/>
        </authorList>
    </citation>
    <scope>NUCLEOTIDE SEQUENCE [LARGE SCALE GENOMIC DNA]</scope>
    <source>
        <strain evidence="5">Berkeley</strain>
    </source>
</reference>
<dbReference type="HOGENOM" id="CLU_134025_0_0_1"/>
<dbReference type="Proteomes" id="UP000000803">
    <property type="component" value="Chromosome 3L"/>
</dbReference>
<reference evidence="2" key="15">
    <citation type="submission" date="2022-11" db="EMBL/GenBank/DDBJ databases">
        <authorList>
            <consortium name="FlyBase"/>
        </authorList>
    </citation>
    <scope>NUCLEOTIDE SEQUENCE</scope>
</reference>
<reference evidence="2" key="11">
    <citation type="journal article" date="2015" name="G3 (Bethesda)">
        <title>Gene Model Annotations for Drosophila melanogaster: Impact of High-Throughput Data.</title>
        <authorList>
            <consortium name="FlyBase Consortium"/>
            <person name="Matthews B.B."/>
            <person name="Dos Santos G."/>
            <person name="Crosby M.A."/>
            <person name="Emmert D.B."/>
            <person name="St Pierre S.E."/>
            <person name="Gramates L.S."/>
            <person name="Zhou P."/>
            <person name="Schroeder A.J."/>
            <person name="Falls K."/>
            <person name="Strelets V."/>
            <person name="Russo S.M."/>
            <person name="Gelbart W.M."/>
            <person name="null"/>
        </authorList>
    </citation>
    <scope>NUCLEOTIDE SEQUENCE</scope>
</reference>
<feature type="chain" id="PRO_5015099233" evidence="1">
    <location>
        <begin position="18"/>
        <end position="111"/>
    </location>
</feature>
<dbReference type="PANTHER" id="PTHR35685:SF2">
    <property type="entry name" value="825-OAK-RELATED"/>
    <property type="match status" value="1"/>
</dbReference>
<evidence type="ECO:0000313" key="4">
    <source>
        <dbReference type="FlyBase" id="FBgn0052212"/>
    </source>
</evidence>
<reference evidence="2" key="14">
    <citation type="submission" date="2022-11" db="EMBL/GenBank/DDBJ databases">
        <title>Drosophila melanogaster release 4 sequence.</title>
        <authorList>
            <consortium name="Berkeley Drosophila Genome Project"/>
            <person name="Celniker S."/>
            <person name="Carlson J."/>
            <person name="Wan K."/>
            <person name="Pfeiffer B."/>
            <person name="Frise E."/>
            <person name="George R."/>
            <person name="Hoskins R."/>
            <person name="Stapleton M."/>
            <person name="Pacleb J."/>
            <person name="Park S."/>
            <person name="Svirskas R."/>
            <person name="Smith E."/>
            <person name="Yu C."/>
            <person name="Rubin G."/>
        </authorList>
    </citation>
    <scope>NUCLEOTIDE SEQUENCE</scope>
</reference>
<dbReference type="Bgee" id="FBgn0052212">
    <property type="expression patterns" value="Expressed in eye disc (Drosophila) and 11 other cell types or tissues"/>
</dbReference>
<dbReference type="BioGRID-ORCS" id="317917">
    <property type="hits" value="0 hits in 1 CRISPR screen"/>
</dbReference>
<evidence type="ECO:0000313" key="3">
    <source>
        <dbReference type="EMBL" id="ADF87903.1"/>
    </source>
</evidence>
<reference evidence="3" key="10">
    <citation type="submission" date="2011-07" db="EMBL/GenBank/DDBJ databases">
        <authorList>
            <person name="Carlson J."/>
            <person name="Booth B."/>
            <person name="Frise E."/>
            <person name="Park S."/>
            <person name="Wan K."/>
            <person name="Yu C."/>
            <person name="Celniker S."/>
        </authorList>
    </citation>
    <scope>NUCLEOTIDE SEQUENCE</scope>
</reference>
<dbReference type="AlphaFoldDB" id="Q8IQU5"/>
<keyword evidence="1" id="KW-0732">Signal</keyword>
<dbReference type="UCSC" id="CG32212-RA">
    <property type="organism name" value="d. melanogaster"/>
</dbReference>
<sequence length="111" mass="10950">MFKYAVLVLITVACAAAKPDLLGAALAYTGPLAYSAPLDYSALAAVVTAPTPPVTATSIARNNNGIDAASEIASVAAPVVAKYAAASLAYPSRLANSAPISCASAAAQVII</sequence>
<feature type="signal peptide" evidence="1">
    <location>
        <begin position="1"/>
        <end position="17"/>
    </location>
</feature>
<proteinExistence type="evidence at transcript level"/>
<accession>Q8IQU5</accession>
<evidence type="ECO:0000256" key="1">
    <source>
        <dbReference type="SAM" id="SignalP"/>
    </source>
</evidence>